<reference evidence="2 3" key="1">
    <citation type="submission" date="2016-11" db="EMBL/GenBank/DDBJ databases">
        <authorList>
            <person name="Jaros S."/>
            <person name="Januszkiewicz K."/>
            <person name="Wedrychowicz H."/>
        </authorList>
    </citation>
    <scope>NUCLEOTIDE SEQUENCE [LARGE SCALE GENOMIC DNA]</scope>
    <source>
        <strain evidence="2 3">DSM 22153</strain>
    </source>
</reference>
<dbReference type="STRING" id="735517.SAMN05444272_1717"/>
<feature type="signal peptide" evidence="1">
    <location>
        <begin position="1"/>
        <end position="20"/>
    </location>
</feature>
<accession>A0A1M7FUH9</accession>
<dbReference type="EMBL" id="FRBW01000002">
    <property type="protein sequence ID" value="SHM07731.1"/>
    <property type="molecule type" value="Genomic_DNA"/>
</dbReference>
<gene>
    <name evidence="2" type="ORF">SAMN05444272_1717</name>
</gene>
<keyword evidence="1" id="KW-0732">Signal</keyword>
<dbReference type="Proteomes" id="UP000186002">
    <property type="component" value="Unassembled WGS sequence"/>
</dbReference>
<evidence type="ECO:0000256" key="1">
    <source>
        <dbReference type="SAM" id="SignalP"/>
    </source>
</evidence>
<dbReference type="OrthoDB" id="8456571at2"/>
<organism evidence="2 3">
    <name type="scientific">Roseibium suaedae</name>
    <dbReference type="NCBI Taxonomy" id="735517"/>
    <lineage>
        <taxon>Bacteria</taxon>
        <taxon>Pseudomonadati</taxon>
        <taxon>Pseudomonadota</taxon>
        <taxon>Alphaproteobacteria</taxon>
        <taxon>Hyphomicrobiales</taxon>
        <taxon>Stappiaceae</taxon>
        <taxon>Roseibium</taxon>
    </lineage>
</organism>
<sequence length="99" mass="11014">MRRLSSAVIVLCCLTGTAVADRDPNRPTGKIAADLGIEEQVFIACFEPVRPEPGKYPSRSQQQANKALLLPCLQKANPRITNDLLDQTMDRYRPEGAFR</sequence>
<feature type="chain" id="PRO_5012409982" evidence="1">
    <location>
        <begin position="21"/>
        <end position="99"/>
    </location>
</feature>
<evidence type="ECO:0000313" key="2">
    <source>
        <dbReference type="EMBL" id="SHM07731.1"/>
    </source>
</evidence>
<keyword evidence="3" id="KW-1185">Reference proteome</keyword>
<protein>
    <submittedName>
        <fullName evidence="2">Uncharacterized protein</fullName>
    </submittedName>
</protein>
<dbReference type="AlphaFoldDB" id="A0A1M7FUH9"/>
<evidence type="ECO:0000313" key="3">
    <source>
        <dbReference type="Proteomes" id="UP000186002"/>
    </source>
</evidence>
<proteinExistence type="predicted"/>
<name>A0A1M7FUH9_9HYPH</name>
<dbReference type="RefSeq" id="WP_073011838.1">
    <property type="nucleotide sequence ID" value="NZ_FRBW01000002.1"/>
</dbReference>